<organism evidence="4 5">
    <name type="scientific">Musa acuminata subsp. malaccensis</name>
    <name type="common">Wild banana</name>
    <name type="synonym">Musa malaccensis</name>
    <dbReference type="NCBI Taxonomy" id="214687"/>
    <lineage>
        <taxon>Eukaryota</taxon>
        <taxon>Viridiplantae</taxon>
        <taxon>Streptophyta</taxon>
        <taxon>Embryophyta</taxon>
        <taxon>Tracheophyta</taxon>
        <taxon>Spermatophyta</taxon>
        <taxon>Magnoliopsida</taxon>
        <taxon>Liliopsida</taxon>
        <taxon>Zingiberales</taxon>
        <taxon>Musaceae</taxon>
        <taxon>Musa</taxon>
    </lineage>
</organism>
<dbReference type="InParanoid" id="A0A804JS79"/>
<dbReference type="InterPro" id="IPR008546">
    <property type="entry name" value="VAN3-bd-like_auxin_canal"/>
</dbReference>
<dbReference type="InterPro" id="IPR013666">
    <property type="entry name" value="PH_pln"/>
</dbReference>
<dbReference type="InterPro" id="IPR040269">
    <property type="entry name" value="VAB"/>
</dbReference>
<dbReference type="Gramene" id="Ma07_t04770.1">
    <property type="protein sequence ID" value="Ma07_p04770.1"/>
    <property type="gene ID" value="Ma07_g04770"/>
</dbReference>
<sequence>MVKRKEEVRLRTSKANATLQVTGVAAAIAGVAAAGSLKRSMHEESNGSGGNMDDSALSRVVASAAALVATVCAEAAESVGASKAHVAAVISSGIATQSSADIAALTSMAATSLREDSSVNLTAENKKHVSEEQKMLGRGALLPVQIQTGNFVHRIVSIFYKHDKLVLKLGKKHLRGAFTTYKEYVIVDAVDGRKGGGFDTSAHASHIIALCTTEGIIKLSFKDSKQCRVWRVLESRVFEADVPIDFTGD</sequence>
<dbReference type="EnsemblPlants" id="Ma07_t04770.1">
    <property type="protein sequence ID" value="Ma07_p04770.1"/>
    <property type="gene ID" value="Ma07_g04770"/>
</dbReference>
<evidence type="ECO:0000259" key="2">
    <source>
        <dbReference type="Pfam" id="PF08458"/>
    </source>
</evidence>
<proteinExistence type="predicted"/>
<keyword evidence="5" id="KW-1185">Reference proteome</keyword>
<dbReference type="GO" id="GO:0010087">
    <property type="term" value="P:phloem or xylem histogenesis"/>
    <property type="evidence" value="ECO:0000318"/>
    <property type="project" value="GO_Central"/>
</dbReference>
<gene>
    <name evidence="3" type="ORF">GSMUA_50040.1</name>
</gene>
<reference evidence="3" key="1">
    <citation type="submission" date="2021-03" db="EMBL/GenBank/DDBJ databases">
        <authorList>
            <consortium name="Genoscope - CEA"/>
            <person name="William W."/>
        </authorList>
    </citation>
    <scope>NUCLEOTIDE SEQUENCE</scope>
    <source>
        <strain evidence="3">Doubled-haploid Pahang</strain>
    </source>
</reference>
<dbReference type="AlphaFoldDB" id="A0A804JS79"/>
<protein>
    <submittedName>
        <fullName evidence="3">(wild Malaysian banana) hypothetical protein</fullName>
    </submittedName>
</protein>
<dbReference type="GO" id="GO:0009734">
    <property type="term" value="P:auxin-activated signaling pathway"/>
    <property type="evidence" value="ECO:0000318"/>
    <property type="project" value="GO_Central"/>
</dbReference>
<dbReference type="Pfam" id="PF05703">
    <property type="entry name" value="Auxin_canalis"/>
    <property type="match status" value="1"/>
</dbReference>
<evidence type="ECO:0000313" key="5">
    <source>
        <dbReference type="Proteomes" id="UP000012960"/>
    </source>
</evidence>
<dbReference type="EMBL" id="HG996473">
    <property type="protein sequence ID" value="CAG1855634.1"/>
    <property type="molecule type" value="Genomic_DNA"/>
</dbReference>
<dbReference type="PANTHER" id="PTHR31351:SF30">
    <property type="entry name" value="VAN3-BINDING PROTEIN-LIKE"/>
    <property type="match status" value="1"/>
</dbReference>
<evidence type="ECO:0000259" key="1">
    <source>
        <dbReference type="Pfam" id="PF05703"/>
    </source>
</evidence>
<reference evidence="4" key="2">
    <citation type="submission" date="2021-05" db="UniProtKB">
        <authorList>
            <consortium name="EnsemblPlants"/>
        </authorList>
    </citation>
    <scope>IDENTIFICATION</scope>
    <source>
        <strain evidence="4">subsp. malaccensis</strain>
    </source>
</reference>
<accession>A0A804JS79</accession>
<name>A0A804JS79_MUSAM</name>
<dbReference type="PANTHER" id="PTHR31351">
    <property type="entry name" value="EXPRESSED PROTEIN"/>
    <property type="match status" value="1"/>
</dbReference>
<evidence type="ECO:0000313" key="4">
    <source>
        <dbReference type="EnsemblPlants" id="Ma07_p04770.1"/>
    </source>
</evidence>
<evidence type="ECO:0000313" key="3">
    <source>
        <dbReference type="EMBL" id="CAG1855634.1"/>
    </source>
</evidence>
<dbReference type="GO" id="GO:0010305">
    <property type="term" value="P:leaf vascular tissue pattern formation"/>
    <property type="evidence" value="ECO:0000318"/>
    <property type="project" value="GO_Central"/>
</dbReference>
<feature type="domain" description="Pleckstrin-like plant" evidence="2">
    <location>
        <begin position="142"/>
        <end position="230"/>
    </location>
</feature>
<feature type="domain" description="VAN3-binding protein-like auxin canalisation" evidence="1">
    <location>
        <begin position="3"/>
        <end position="118"/>
    </location>
</feature>
<dbReference type="OMA" id="EAQDITH"/>
<dbReference type="Pfam" id="PF08458">
    <property type="entry name" value="PH_2"/>
    <property type="match status" value="1"/>
</dbReference>
<dbReference type="Proteomes" id="UP000012960">
    <property type="component" value="Unplaced"/>
</dbReference>